<dbReference type="OrthoDB" id="9781019at2"/>
<dbReference type="Pfam" id="PF02551">
    <property type="entry name" value="Acyl_CoA_thio"/>
    <property type="match status" value="1"/>
</dbReference>
<evidence type="ECO:0000256" key="1">
    <source>
        <dbReference type="ARBA" id="ARBA00006538"/>
    </source>
</evidence>
<dbReference type="InterPro" id="IPR029069">
    <property type="entry name" value="HotDog_dom_sf"/>
</dbReference>
<proteinExistence type="inferred from homology"/>
<evidence type="ECO:0000259" key="10">
    <source>
        <dbReference type="Pfam" id="PF13622"/>
    </source>
</evidence>
<evidence type="ECO:0000256" key="5">
    <source>
        <dbReference type="ARBA" id="ARBA00038894"/>
    </source>
</evidence>
<dbReference type="PANTHER" id="PTHR11066:SF34">
    <property type="entry name" value="ACYL-COENZYME A THIOESTERASE 8"/>
    <property type="match status" value="1"/>
</dbReference>
<dbReference type="NCBIfam" id="TIGR00189">
    <property type="entry name" value="tesB"/>
    <property type="match status" value="1"/>
</dbReference>
<comment type="similarity">
    <text evidence="1">Belongs to the C/M/P thioester hydrolase family.</text>
</comment>
<keyword evidence="3" id="KW-0378">Hydrolase</keyword>
<dbReference type="Proteomes" id="UP000298588">
    <property type="component" value="Chromosome"/>
</dbReference>
<dbReference type="InterPro" id="IPR025652">
    <property type="entry name" value="TesB_C"/>
</dbReference>
<name>A0A4D7QIC4_9HYPH</name>
<evidence type="ECO:0000256" key="2">
    <source>
        <dbReference type="ARBA" id="ARBA00011881"/>
    </source>
</evidence>
<sequence length="294" mass="33194">MSSAVQGLLSILDLERLEVNLFRGQSPQSRWQRVYGGQVIGQALVAACRTVENRNPHSLHAYFILPGDPKTPIIYNVERVRDGRSYSTRRVLAIQHGAPIFALSASFHIEEEGSFDHQFGMPDVPPPEDLAPDSDVNGRWRDSMPETMRSYFEMDRPIEMRPVEFERYLGQKQPEGRFNVWIKTTGPLPDDPIVHRCVLAYATDMTLLDAAMVPHGRTLFDGSIQAASLDHALWFHRPFRADDWLLYAHDSPSAQRGRGFSRGSIYTRDGTLVASVAQEGVVRDVRPPDDVPQK</sequence>
<feature type="domain" description="Acyl-CoA thioesterase 2 C-terminal" evidence="9">
    <location>
        <begin position="150"/>
        <end position="281"/>
    </location>
</feature>
<evidence type="ECO:0000256" key="3">
    <source>
        <dbReference type="ARBA" id="ARBA00022801"/>
    </source>
</evidence>
<dbReference type="KEGG" id="paqt:E8L99_04545"/>
<comment type="catalytic activity">
    <reaction evidence="6">
        <text>a fatty acyl-CoA + H2O = a fatty acid + CoA + H(+)</text>
        <dbReference type="Rhea" id="RHEA:16781"/>
        <dbReference type="ChEBI" id="CHEBI:15377"/>
        <dbReference type="ChEBI" id="CHEBI:15378"/>
        <dbReference type="ChEBI" id="CHEBI:28868"/>
        <dbReference type="ChEBI" id="CHEBI:57287"/>
        <dbReference type="ChEBI" id="CHEBI:77636"/>
        <dbReference type="EC" id="3.1.2.20"/>
    </reaction>
    <physiologicalReaction direction="left-to-right" evidence="6">
        <dbReference type="Rhea" id="RHEA:16782"/>
    </physiologicalReaction>
</comment>
<evidence type="ECO:0000256" key="4">
    <source>
        <dbReference type="ARBA" id="ARBA00023098"/>
    </source>
</evidence>
<evidence type="ECO:0000256" key="6">
    <source>
        <dbReference type="ARBA" id="ARBA00050943"/>
    </source>
</evidence>
<evidence type="ECO:0000313" key="11">
    <source>
        <dbReference type="EMBL" id="QCK85097.1"/>
    </source>
</evidence>
<gene>
    <name evidence="11" type="primary">tesB</name>
    <name evidence="11" type="ORF">E8L99_04545</name>
</gene>
<accession>A0A4D7QIC4</accession>
<dbReference type="Gene3D" id="2.40.160.210">
    <property type="entry name" value="Acyl-CoA thioesterase, double hotdog domain"/>
    <property type="match status" value="1"/>
</dbReference>
<keyword evidence="12" id="KW-1185">Reference proteome</keyword>
<evidence type="ECO:0000256" key="7">
    <source>
        <dbReference type="ARBA" id="ARBA00071120"/>
    </source>
</evidence>
<reference evidence="11 12" key="1">
    <citation type="submission" date="2019-04" db="EMBL/GenBank/DDBJ databases">
        <title>Phreatobacter aquaticus sp. nov.</title>
        <authorList>
            <person name="Choi A."/>
            <person name="Baek K."/>
        </authorList>
    </citation>
    <scope>NUCLEOTIDE SEQUENCE [LARGE SCALE GENOMIC DNA]</scope>
    <source>
        <strain evidence="11 12">NMCR1094</strain>
    </source>
</reference>
<dbReference type="EMBL" id="CP039865">
    <property type="protein sequence ID" value="QCK85097.1"/>
    <property type="molecule type" value="Genomic_DNA"/>
</dbReference>
<dbReference type="CDD" id="cd03445">
    <property type="entry name" value="Thioesterase_II_repeat2"/>
    <property type="match status" value="1"/>
</dbReference>
<dbReference type="Pfam" id="PF13622">
    <property type="entry name" value="4HBT_3"/>
    <property type="match status" value="1"/>
</dbReference>
<dbReference type="InterPro" id="IPR049449">
    <property type="entry name" value="TesB_ACOT8-like_N"/>
</dbReference>
<keyword evidence="4" id="KW-0443">Lipid metabolism</keyword>
<dbReference type="PANTHER" id="PTHR11066">
    <property type="entry name" value="ACYL-COA THIOESTERASE"/>
    <property type="match status" value="1"/>
</dbReference>
<dbReference type="AlphaFoldDB" id="A0A4D7QIC4"/>
<dbReference type="EC" id="3.1.2.20" evidence="5"/>
<dbReference type="GO" id="GO:0009062">
    <property type="term" value="P:fatty acid catabolic process"/>
    <property type="evidence" value="ECO:0007669"/>
    <property type="project" value="TreeGrafter"/>
</dbReference>
<comment type="subunit">
    <text evidence="2">Homotetramer.</text>
</comment>
<organism evidence="11 12">
    <name type="scientific">Phreatobacter aquaticus</name>
    <dbReference type="NCBI Taxonomy" id="2570229"/>
    <lineage>
        <taxon>Bacteria</taxon>
        <taxon>Pseudomonadati</taxon>
        <taxon>Pseudomonadota</taxon>
        <taxon>Alphaproteobacteria</taxon>
        <taxon>Hyphomicrobiales</taxon>
        <taxon>Phreatobacteraceae</taxon>
        <taxon>Phreatobacter</taxon>
    </lineage>
</organism>
<evidence type="ECO:0000259" key="9">
    <source>
        <dbReference type="Pfam" id="PF02551"/>
    </source>
</evidence>
<dbReference type="GO" id="GO:0047617">
    <property type="term" value="F:fatty acyl-CoA hydrolase activity"/>
    <property type="evidence" value="ECO:0007669"/>
    <property type="project" value="UniProtKB-EC"/>
</dbReference>
<evidence type="ECO:0000256" key="8">
    <source>
        <dbReference type="ARBA" id="ARBA00079653"/>
    </source>
</evidence>
<protein>
    <recommendedName>
        <fullName evidence="7">Acyl-CoA thioesterase 2</fullName>
        <ecNumber evidence="5">3.1.2.20</ecNumber>
    </recommendedName>
    <alternativeName>
        <fullName evidence="8">Thioesterase II</fullName>
    </alternativeName>
</protein>
<dbReference type="CDD" id="cd03444">
    <property type="entry name" value="Thioesterase_II_repeat1"/>
    <property type="match status" value="1"/>
</dbReference>
<dbReference type="FunFam" id="2.40.160.210:FF:000001">
    <property type="entry name" value="Acyl-CoA thioesterase II"/>
    <property type="match status" value="1"/>
</dbReference>
<dbReference type="GO" id="GO:0006637">
    <property type="term" value="P:acyl-CoA metabolic process"/>
    <property type="evidence" value="ECO:0007669"/>
    <property type="project" value="InterPro"/>
</dbReference>
<dbReference type="InterPro" id="IPR042171">
    <property type="entry name" value="Acyl-CoA_hotdog"/>
</dbReference>
<evidence type="ECO:0000313" key="12">
    <source>
        <dbReference type="Proteomes" id="UP000298588"/>
    </source>
</evidence>
<dbReference type="SUPFAM" id="SSF54637">
    <property type="entry name" value="Thioesterase/thiol ester dehydrase-isomerase"/>
    <property type="match status" value="2"/>
</dbReference>
<dbReference type="RefSeq" id="WP_137098431.1">
    <property type="nucleotide sequence ID" value="NZ_CP039865.1"/>
</dbReference>
<feature type="domain" description="Acyl-CoA thioesterase-like N-terminal HotDog" evidence="10">
    <location>
        <begin position="29"/>
        <end position="108"/>
    </location>
</feature>
<dbReference type="InterPro" id="IPR003703">
    <property type="entry name" value="Acyl_CoA_thio"/>
</dbReference>